<protein>
    <submittedName>
        <fullName evidence="2">Uncharacterized protein</fullName>
    </submittedName>
</protein>
<proteinExistence type="predicted"/>
<dbReference type="AlphaFoldDB" id="A0A915HHV5"/>
<evidence type="ECO:0000313" key="2">
    <source>
        <dbReference type="WBParaSite" id="nRc.2.0.1.t01014-RA"/>
    </source>
</evidence>
<sequence length="90" mass="9859">QFLSYPLWCEYVGPNVTCVAPGDSVRYHQLHCPTSPGRLLIAINFVYVLYGLKIQHNRLYSVVEDDAAAAVVNGRNFTTAADEDDDAAAA</sequence>
<dbReference type="Proteomes" id="UP000887565">
    <property type="component" value="Unplaced"/>
</dbReference>
<organism evidence="1 2">
    <name type="scientific">Romanomermis culicivorax</name>
    <name type="common">Nematode worm</name>
    <dbReference type="NCBI Taxonomy" id="13658"/>
    <lineage>
        <taxon>Eukaryota</taxon>
        <taxon>Metazoa</taxon>
        <taxon>Ecdysozoa</taxon>
        <taxon>Nematoda</taxon>
        <taxon>Enoplea</taxon>
        <taxon>Dorylaimia</taxon>
        <taxon>Mermithida</taxon>
        <taxon>Mermithoidea</taxon>
        <taxon>Mermithidae</taxon>
        <taxon>Romanomermis</taxon>
    </lineage>
</organism>
<reference evidence="2" key="1">
    <citation type="submission" date="2022-11" db="UniProtKB">
        <authorList>
            <consortium name="WormBaseParasite"/>
        </authorList>
    </citation>
    <scope>IDENTIFICATION</scope>
</reference>
<accession>A0A915HHV5</accession>
<dbReference type="WBParaSite" id="nRc.2.0.1.t01014-RA">
    <property type="protein sequence ID" value="nRc.2.0.1.t01014-RA"/>
    <property type="gene ID" value="nRc.2.0.1.g01014"/>
</dbReference>
<name>A0A915HHV5_ROMCU</name>
<evidence type="ECO:0000313" key="1">
    <source>
        <dbReference type="Proteomes" id="UP000887565"/>
    </source>
</evidence>
<keyword evidence="1" id="KW-1185">Reference proteome</keyword>